<keyword evidence="3" id="KW-1185">Reference proteome</keyword>
<dbReference type="EMBL" id="SPHZ02000006">
    <property type="protein sequence ID" value="KAF0912035.1"/>
    <property type="molecule type" value="Genomic_DNA"/>
</dbReference>
<evidence type="ECO:0000313" key="3">
    <source>
        <dbReference type="Proteomes" id="UP000479710"/>
    </source>
</evidence>
<organism evidence="2 3">
    <name type="scientific">Oryza meyeriana var. granulata</name>
    <dbReference type="NCBI Taxonomy" id="110450"/>
    <lineage>
        <taxon>Eukaryota</taxon>
        <taxon>Viridiplantae</taxon>
        <taxon>Streptophyta</taxon>
        <taxon>Embryophyta</taxon>
        <taxon>Tracheophyta</taxon>
        <taxon>Spermatophyta</taxon>
        <taxon>Magnoliopsida</taxon>
        <taxon>Liliopsida</taxon>
        <taxon>Poales</taxon>
        <taxon>Poaceae</taxon>
        <taxon>BOP clade</taxon>
        <taxon>Oryzoideae</taxon>
        <taxon>Oryzeae</taxon>
        <taxon>Oryzinae</taxon>
        <taxon>Oryza</taxon>
        <taxon>Oryza meyeriana</taxon>
    </lineage>
</organism>
<accession>A0A6G1DGW4</accession>
<feature type="compositionally biased region" description="Basic and acidic residues" evidence="1">
    <location>
        <begin position="35"/>
        <end position="45"/>
    </location>
</feature>
<dbReference type="Proteomes" id="UP000479710">
    <property type="component" value="Unassembled WGS sequence"/>
</dbReference>
<reference evidence="2 3" key="1">
    <citation type="submission" date="2019-11" db="EMBL/GenBank/DDBJ databases">
        <title>Whole genome sequence of Oryza granulata.</title>
        <authorList>
            <person name="Li W."/>
        </authorList>
    </citation>
    <scope>NUCLEOTIDE SEQUENCE [LARGE SCALE GENOMIC DNA]</scope>
    <source>
        <strain evidence="3">cv. Menghai</strain>
        <tissue evidence="2">Leaf</tissue>
    </source>
</reference>
<sequence>MEIGSVAKKEASRRARRISTRRPPGLPPPFPVGGCRREVGCGDKHGHLHHTSSLSSSHTPPDQPLPELIYNTCDPTGDPATDRCPSFAPF</sequence>
<name>A0A6G1DGW4_9ORYZ</name>
<evidence type="ECO:0000256" key="1">
    <source>
        <dbReference type="SAM" id="MobiDB-lite"/>
    </source>
</evidence>
<evidence type="ECO:0000313" key="2">
    <source>
        <dbReference type="EMBL" id="KAF0912035.1"/>
    </source>
</evidence>
<proteinExistence type="predicted"/>
<dbReference type="AlphaFoldDB" id="A0A6G1DGW4"/>
<protein>
    <submittedName>
        <fullName evidence="2">Uncharacterized protein</fullName>
    </submittedName>
</protein>
<gene>
    <name evidence="2" type="ORF">E2562_012951</name>
</gene>
<comment type="caution">
    <text evidence="2">The sequence shown here is derived from an EMBL/GenBank/DDBJ whole genome shotgun (WGS) entry which is preliminary data.</text>
</comment>
<feature type="region of interest" description="Disordered" evidence="1">
    <location>
        <begin position="1"/>
        <end position="67"/>
    </location>
</feature>